<evidence type="ECO:0000313" key="2">
    <source>
        <dbReference type="EMBL" id="MEK8180699.1"/>
    </source>
</evidence>
<keyword evidence="1" id="KW-0472">Membrane</keyword>
<sequence length="176" mass="20905">MSEQSDNQLSYYPLKLWTDSIITITIFFLITLLFVWNKHQPYGIILALIIWRVIWNHFYNTVKNLSRQLSGKPAIELTEEYFYDHINDIKIYWKNITQVNLWQSRGSTFVCFELKDLESHVKQSKSLIDKFLYKLKVYPEGVFVKTEISLVKGKNEEIFGKINRSLQYKSTHISSL</sequence>
<dbReference type="Proteomes" id="UP001491349">
    <property type="component" value="Unassembled WGS sequence"/>
</dbReference>
<evidence type="ECO:0000256" key="1">
    <source>
        <dbReference type="SAM" id="Phobius"/>
    </source>
</evidence>
<proteinExistence type="predicted"/>
<comment type="caution">
    <text evidence="2">The sequence shown here is derived from an EMBL/GenBank/DDBJ whole genome shotgun (WGS) entry which is preliminary data.</text>
</comment>
<accession>A0ABU9E216</accession>
<feature type="transmembrane region" description="Helical" evidence="1">
    <location>
        <begin position="42"/>
        <end position="59"/>
    </location>
</feature>
<dbReference type="RefSeq" id="WP_187660811.1">
    <property type="nucleotide sequence ID" value="NZ_JACTAB010000006.1"/>
</dbReference>
<reference evidence="2 3" key="1">
    <citation type="submission" date="2024-04" db="EMBL/GenBank/DDBJ databases">
        <title>draft genome sequnece of Flavobacterium buctense JCM 30750.</title>
        <authorList>
            <person name="Kim D.-U."/>
        </authorList>
    </citation>
    <scope>NUCLEOTIDE SEQUENCE [LARGE SCALE GENOMIC DNA]</scope>
    <source>
        <strain evidence="2 3">JCM 30750</strain>
    </source>
</reference>
<keyword evidence="3" id="KW-1185">Reference proteome</keyword>
<evidence type="ECO:0000313" key="3">
    <source>
        <dbReference type="Proteomes" id="UP001491349"/>
    </source>
</evidence>
<name>A0ABU9E216_9FLAO</name>
<protein>
    <submittedName>
        <fullName evidence="2">Uncharacterized protein</fullName>
    </submittedName>
</protein>
<keyword evidence="1" id="KW-0812">Transmembrane</keyword>
<feature type="transmembrane region" description="Helical" evidence="1">
    <location>
        <begin position="16"/>
        <end position="36"/>
    </location>
</feature>
<organism evidence="2 3">
    <name type="scientific">Flavobacterium buctense</name>
    <dbReference type="NCBI Taxonomy" id="1648146"/>
    <lineage>
        <taxon>Bacteria</taxon>
        <taxon>Pseudomonadati</taxon>
        <taxon>Bacteroidota</taxon>
        <taxon>Flavobacteriia</taxon>
        <taxon>Flavobacteriales</taxon>
        <taxon>Flavobacteriaceae</taxon>
        <taxon>Flavobacterium</taxon>
    </lineage>
</organism>
<dbReference type="EMBL" id="JBBPCB010000006">
    <property type="protein sequence ID" value="MEK8180699.1"/>
    <property type="molecule type" value="Genomic_DNA"/>
</dbReference>
<keyword evidence="1" id="KW-1133">Transmembrane helix</keyword>
<gene>
    <name evidence="2" type="ORF">WMW71_10150</name>
</gene>